<organism evidence="2 3">
    <name type="scientific">Gibberella nygamai</name>
    <name type="common">Bean root rot disease fungus</name>
    <name type="synonym">Fusarium nygamai</name>
    <dbReference type="NCBI Taxonomy" id="42673"/>
    <lineage>
        <taxon>Eukaryota</taxon>
        <taxon>Fungi</taxon>
        <taxon>Dikarya</taxon>
        <taxon>Ascomycota</taxon>
        <taxon>Pezizomycotina</taxon>
        <taxon>Sordariomycetes</taxon>
        <taxon>Hypocreomycetidae</taxon>
        <taxon>Hypocreales</taxon>
        <taxon>Nectriaceae</taxon>
        <taxon>Fusarium</taxon>
        <taxon>Fusarium fujikuroi species complex</taxon>
    </lineage>
</organism>
<feature type="region of interest" description="Disordered" evidence="1">
    <location>
        <begin position="40"/>
        <end position="62"/>
    </location>
</feature>
<protein>
    <submittedName>
        <fullName evidence="2">Uncharacterized protein</fullName>
    </submittedName>
</protein>
<gene>
    <name evidence="2" type="ORF">FNYG_09610</name>
</gene>
<evidence type="ECO:0000313" key="3">
    <source>
        <dbReference type="Proteomes" id="UP000236664"/>
    </source>
</evidence>
<dbReference type="AlphaFoldDB" id="A0A2K0W3Z9"/>
<keyword evidence="3" id="KW-1185">Reference proteome</keyword>
<proteinExistence type="predicted"/>
<accession>A0A2K0W3Z9</accession>
<name>A0A2K0W3Z9_GIBNY</name>
<dbReference type="OrthoDB" id="2250022at2759"/>
<reference evidence="2 3" key="1">
    <citation type="submission" date="2017-06" db="EMBL/GenBank/DDBJ databases">
        <title>Genome of Fusarium nygamai isolate CS10214.</title>
        <authorList>
            <person name="Gardiner D.M."/>
            <person name="Obanor F."/>
            <person name="Kazan K."/>
        </authorList>
    </citation>
    <scope>NUCLEOTIDE SEQUENCE [LARGE SCALE GENOMIC DNA]</scope>
    <source>
        <strain evidence="2 3">CS10214</strain>
    </source>
</reference>
<evidence type="ECO:0000313" key="2">
    <source>
        <dbReference type="EMBL" id="PNP76997.1"/>
    </source>
</evidence>
<evidence type="ECO:0000256" key="1">
    <source>
        <dbReference type="SAM" id="MobiDB-lite"/>
    </source>
</evidence>
<sequence>MYKDERCQSGSNSFSSFRATTPISVNSSMYYNMDIEKKPHASMDENESCDSKSQGEVMSPKPEALQHLSDEELTALEKRLSVRSTCVYFLV</sequence>
<dbReference type="EMBL" id="MTQA01000132">
    <property type="protein sequence ID" value="PNP76997.1"/>
    <property type="molecule type" value="Genomic_DNA"/>
</dbReference>
<comment type="caution">
    <text evidence="2">The sequence shown here is derived from an EMBL/GenBank/DDBJ whole genome shotgun (WGS) entry which is preliminary data.</text>
</comment>
<dbReference type="Proteomes" id="UP000236664">
    <property type="component" value="Unassembled WGS sequence"/>
</dbReference>